<dbReference type="InterPro" id="IPR044668">
    <property type="entry name" value="PuuD-like"/>
</dbReference>
<dbReference type="PANTHER" id="PTHR43235">
    <property type="entry name" value="GLUTAMINE AMIDOTRANSFERASE PB2B2.05-RELATED"/>
    <property type="match status" value="1"/>
</dbReference>
<dbReference type="SUPFAM" id="SSF52317">
    <property type="entry name" value="Class I glutamine amidotransferase-like"/>
    <property type="match status" value="1"/>
</dbReference>
<evidence type="ECO:0000313" key="3">
    <source>
        <dbReference type="Proteomes" id="UP001277761"/>
    </source>
</evidence>
<dbReference type="PANTHER" id="PTHR43235:SF1">
    <property type="entry name" value="GLUTAMINE AMIDOTRANSFERASE PB2B2.05-RELATED"/>
    <property type="match status" value="1"/>
</dbReference>
<gene>
    <name evidence="2" type="ORF">SK069_16240</name>
</gene>
<protein>
    <submittedName>
        <fullName evidence="2">Gamma-glutamyl-gamma-aminobutyrate hydrolase family protein</fullName>
    </submittedName>
</protein>
<evidence type="ECO:0000256" key="1">
    <source>
        <dbReference type="SAM" id="MobiDB-lite"/>
    </source>
</evidence>
<feature type="compositionally biased region" description="Basic and acidic residues" evidence="1">
    <location>
        <begin position="262"/>
        <end position="272"/>
    </location>
</feature>
<sequence length="279" mass="29554">MVAPAALRASRPRIGLTAAIETARYGAWEQPTALLPLDYVSAVRRAGGRPVLLVPDEDPAAALDDLDALVLTGGADLDPATYGAPRDPATGPAQPERDAFERALTRDAIDRDLPLLAICRGVQIAAVAAGGTLHQHLPDFLAARGDADPERHRRHAGTLDERNAHPVELVPGSLAARACEDATRTTVRSHHHQAVAEAGDGWIVTGRSLDDGVIEAIERPDRRFCLGVQWHPEGDPATTLFAALVAAARAAPPQRPAGGDRTSSERTDESAESRPSPRP</sequence>
<reference evidence="2 3" key="1">
    <citation type="submission" date="2023-11" db="EMBL/GenBank/DDBJ databases">
        <authorList>
            <person name="Xu M."/>
            <person name="Jiang T."/>
        </authorList>
    </citation>
    <scope>NUCLEOTIDE SEQUENCE [LARGE SCALE GENOMIC DNA]</scope>
    <source>
        <strain evidence="2 3">SD</strain>
    </source>
</reference>
<keyword evidence="3" id="KW-1185">Reference proteome</keyword>
<accession>A0ABU4VMT1</accession>
<name>A0ABU4VMT1_9ACTN</name>
<comment type="caution">
    <text evidence="2">The sequence shown here is derived from an EMBL/GenBank/DDBJ whole genome shotgun (WGS) entry which is preliminary data.</text>
</comment>
<feature type="region of interest" description="Disordered" evidence="1">
    <location>
        <begin position="248"/>
        <end position="279"/>
    </location>
</feature>
<dbReference type="CDD" id="cd01745">
    <property type="entry name" value="GATase1_2"/>
    <property type="match status" value="1"/>
</dbReference>
<dbReference type="InterPro" id="IPR011697">
    <property type="entry name" value="Peptidase_C26"/>
</dbReference>
<dbReference type="RefSeq" id="WP_319955299.1">
    <property type="nucleotide sequence ID" value="NZ_JAXAVX010000011.1"/>
</dbReference>
<dbReference type="Proteomes" id="UP001277761">
    <property type="component" value="Unassembled WGS sequence"/>
</dbReference>
<proteinExistence type="predicted"/>
<dbReference type="GO" id="GO:0016787">
    <property type="term" value="F:hydrolase activity"/>
    <property type="evidence" value="ECO:0007669"/>
    <property type="project" value="UniProtKB-KW"/>
</dbReference>
<dbReference type="PROSITE" id="PS51273">
    <property type="entry name" value="GATASE_TYPE_1"/>
    <property type="match status" value="1"/>
</dbReference>
<dbReference type="Pfam" id="PF07722">
    <property type="entry name" value="Peptidase_C26"/>
    <property type="match status" value="1"/>
</dbReference>
<organism evidence="2 3">
    <name type="scientific">Patulibacter brassicae</name>
    <dbReference type="NCBI Taxonomy" id="1705717"/>
    <lineage>
        <taxon>Bacteria</taxon>
        <taxon>Bacillati</taxon>
        <taxon>Actinomycetota</taxon>
        <taxon>Thermoleophilia</taxon>
        <taxon>Solirubrobacterales</taxon>
        <taxon>Patulibacteraceae</taxon>
        <taxon>Patulibacter</taxon>
    </lineage>
</organism>
<keyword evidence="2" id="KW-0378">Hydrolase</keyword>
<dbReference type="Gene3D" id="3.40.50.880">
    <property type="match status" value="1"/>
</dbReference>
<dbReference type="InterPro" id="IPR029062">
    <property type="entry name" value="Class_I_gatase-like"/>
</dbReference>
<evidence type="ECO:0000313" key="2">
    <source>
        <dbReference type="EMBL" id="MDX8153148.1"/>
    </source>
</evidence>
<dbReference type="EMBL" id="JAXAVX010000011">
    <property type="protein sequence ID" value="MDX8153148.1"/>
    <property type="molecule type" value="Genomic_DNA"/>
</dbReference>